<dbReference type="InterPro" id="IPR007516">
    <property type="entry name" value="Co_F420_Hydgase/DH_bsu_N"/>
</dbReference>
<dbReference type="RefSeq" id="WP_101622510.1">
    <property type="nucleotide sequence ID" value="NZ_NMWT01000020.1"/>
</dbReference>
<dbReference type="InterPro" id="IPR045220">
    <property type="entry name" value="FRHB/FDHB/HCAR-like"/>
</dbReference>
<gene>
    <name evidence="3" type="ORF">Uis4E_1389</name>
</gene>
<name>A0A2N5J0H1_9BIFI</name>
<feature type="domain" description="Coenzyme F420 hydrogenase/dehydrogenase beta subunit C-terminal" evidence="2">
    <location>
        <begin position="186"/>
        <end position="356"/>
    </location>
</feature>
<dbReference type="PANTHER" id="PTHR31332">
    <property type="entry name" value="7-HYDROXYMETHYL CHLOROPHYLL A REDUCTASE, CHLOROPLASTIC"/>
    <property type="match status" value="1"/>
</dbReference>
<dbReference type="GO" id="GO:0052592">
    <property type="term" value="F:oxidoreductase activity, acting on CH or CH2 groups, with an iron-sulfur protein as acceptor"/>
    <property type="evidence" value="ECO:0007669"/>
    <property type="project" value="TreeGrafter"/>
</dbReference>
<accession>A0A2N5J0H1</accession>
<evidence type="ECO:0000259" key="1">
    <source>
        <dbReference type="Pfam" id="PF04422"/>
    </source>
</evidence>
<dbReference type="Proteomes" id="UP000235034">
    <property type="component" value="Unassembled WGS sequence"/>
</dbReference>
<dbReference type="Pfam" id="PF04422">
    <property type="entry name" value="FrhB_FdhB_N"/>
    <property type="match status" value="1"/>
</dbReference>
<dbReference type="PANTHER" id="PTHR31332:SF0">
    <property type="entry name" value="7-HYDROXYMETHYL CHLOROPHYLL A REDUCTASE, CHLOROPLASTIC"/>
    <property type="match status" value="1"/>
</dbReference>
<dbReference type="InterPro" id="IPR007525">
    <property type="entry name" value="FrhB_FdhB_C"/>
</dbReference>
<protein>
    <submittedName>
        <fullName evidence="3">Oxidoreductase</fullName>
    </submittedName>
</protein>
<dbReference type="EMBL" id="NMWT01000020">
    <property type="protein sequence ID" value="PLS27703.1"/>
    <property type="molecule type" value="Genomic_DNA"/>
</dbReference>
<reference evidence="3 4" key="1">
    <citation type="submission" date="2017-07" db="EMBL/GenBank/DDBJ databases">
        <title>Bifidobacterium novel species.</title>
        <authorList>
            <person name="Lugli G.A."/>
            <person name="Milani C."/>
            <person name="Duranti S."/>
            <person name="Mangifesta M."/>
        </authorList>
    </citation>
    <scope>NUCLEOTIDE SEQUENCE [LARGE SCALE GENOMIC DNA]</scope>
    <source>
        <strain evidence="3 4">77</strain>
    </source>
</reference>
<evidence type="ECO:0000313" key="4">
    <source>
        <dbReference type="Proteomes" id="UP000235034"/>
    </source>
</evidence>
<keyword evidence="4" id="KW-1185">Reference proteome</keyword>
<sequence>MSESHVIEKVIASPDKDAIGGIASYYIGCGSCAFLDPAFRIVRNMDGCYQASVVGQVNDWQAAARVCPFAGTISEDQIGKELFGAQEGVSHNKYLGYYLDTYVGYAKVDGWRARGSSGGMISWLAAKMLEEGLVDAVVHAKDGPDPEHMYTIQVSHTVEELNSGAKSKYYPVEMSEALKYVRTHDERFLFIGIPCFVKAVRLLCREDSVLQERIKYCIGLVCGHLKSDFFAKAEAWESGVPLDRIARVDFRHKLPDGPASDYAVEVERTDNAAPVIKRTADLSTTNWGLGYFKYNACDYCDDVLAETADVTFGDAWIPKYVSDGAGCNVIVIRNQDVRDLLMRHRDELVLHEATADEVYQSQAGGFRHRRQGLSYRLHVHRERGEWTPTKRVKPSLEGISEQRQEIYAFRTILKNESFVAFRKAVSQNDFSVFNKHMNPIVRRYNRVSMSLKKRLRRGIKKILKKVAPHSLVAGIERFYQQVVKR</sequence>
<evidence type="ECO:0000259" key="2">
    <source>
        <dbReference type="Pfam" id="PF04432"/>
    </source>
</evidence>
<dbReference type="AlphaFoldDB" id="A0A2N5J0H1"/>
<dbReference type="Pfam" id="PF04432">
    <property type="entry name" value="FrhB_FdhB_C"/>
    <property type="match status" value="1"/>
</dbReference>
<evidence type="ECO:0000313" key="3">
    <source>
        <dbReference type="EMBL" id="PLS27703.1"/>
    </source>
</evidence>
<organism evidence="3 4">
    <name type="scientific">Bifidobacterium parmae</name>
    <dbReference type="NCBI Taxonomy" id="361854"/>
    <lineage>
        <taxon>Bacteria</taxon>
        <taxon>Bacillati</taxon>
        <taxon>Actinomycetota</taxon>
        <taxon>Actinomycetes</taxon>
        <taxon>Bifidobacteriales</taxon>
        <taxon>Bifidobacteriaceae</taxon>
        <taxon>Bifidobacterium</taxon>
    </lineage>
</organism>
<feature type="domain" description="Coenzyme F420 hydrogenase/dehydrogenase beta subunit N-terminal" evidence="1">
    <location>
        <begin position="102"/>
        <end position="179"/>
    </location>
</feature>
<comment type="caution">
    <text evidence="3">The sequence shown here is derived from an EMBL/GenBank/DDBJ whole genome shotgun (WGS) entry which is preliminary data.</text>
</comment>
<proteinExistence type="predicted"/>
<dbReference type="OrthoDB" id="3247493at2"/>